<dbReference type="GO" id="GO:0070525">
    <property type="term" value="P:tRNA threonylcarbamoyladenosine metabolic process"/>
    <property type="evidence" value="ECO:0007669"/>
    <property type="project" value="TreeGrafter"/>
</dbReference>
<dbReference type="GO" id="GO:0000408">
    <property type="term" value="C:EKC/KEOPS complex"/>
    <property type="evidence" value="ECO:0007669"/>
    <property type="project" value="TreeGrafter"/>
</dbReference>
<evidence type="ECO:0000256" key="2">
    <source>
        <dbReference type="ARBA" id="ARBA00004496"/>
    </source>
</evidence>
<name>A0A9W8H2Q0_9FUNG</name>
<dbReference type="PANTHER" id="PTHR31283">
    <property type="entry name" value="EKC/KEOPS COMPLEX SUBUNIT PCC1 FAMILY MEMBER"/>
    <property type="match status" value="1"/>
</dbReference>
<organism evidence="7 8">
    <name type="scientific">Coemansia javaensis</name>
    <dbReference type="NCBI Taxonomy" id="2761396"/>
    <lineage>
        <taxon>Eukaryota</taxon>
        <taxon>Fungi</taxon>
        <taxon>Fungi incertae sedis</taxon>
        <taxon>Zoopagomycota</taxon>
        <taxon>Kickxellomycotina</taxon>
        <taxon>Kickxellomycetes</taxon>
        <taxon>Kickxellales</taxon>
        <taxon>Kickxellaceae</taxon>
        <taxon>Coemansia</taxon>
    </lineage>
</organism>
<keyword evidence="6" id="KW-0539">Nucleus</keyword>
<dbReference type="OrthoDB" id="10025739at2759"/>
<gene>
    <name evidence="7" type="ORF">H4R18_005384</name>
</gene>
<evidence type="ECO:0000313" key="7">
    <source>
        <dbReference type="EMBL" id="KAJ2776987.1"/>
    </source>
</evidence>
<protein>
    <recommendedName>
        <fullName evidence="9">Transcription factor Pcc1</fullName>
    </recommendedName>
</protein>
<keyword evidence="8" id="KW-1185">Reference proteome</keyword>
<dbReference type="Proteomes" id="UP001140217">
    <property type="component" value="Unassembled WGS sequence"/>
</dbReference>
<dbReference type="EMBL" id="JANBUL010000320">
    <property type="protein sequence ID" value="KAJ2776987.1"/>
    <property type="molecule type" value="Genomic_DNA"/>
</dbReference>
<proteinExistence type="inferred from homology"/>
<dbReference type="PANTHER" id="PTHR31283:SF5">
    <property type="entry name" value="EKC_KEOPS COMPLEX SUBUNIT LAGE3"/>
    <property type="match status" value="1"/>
</dbReference>
<dbReference type="InterPro" id="IPR015419">
    <property type="entry name" value="CTAG/Pcc1"/>
</dbReference>
<evidence type="ECO:0000256" key="5">
    <source>
        <dbReference type="ARBA" id="ARBA00022694"/>
    </source>
</evidence>
<evidence type="ECO:0000256" key="1">
    <source>
        <dbReference type="ARBA" id="ARBA00004123"/>
    </source>
</evidence>
<reference evidence="7" key="1">
    <citation type="submission" date="2022-07" db="EMBL/GenBank/DDBJ databases">
        <title>Phylogenomic reconstructions and comparative analyses of Kickxellomycotina fungi.</title>
        <authorList>
            <person name="Reynolds N.K."/>
            <person name="Stajich J.E."/>
            <person name="Barry K."/>
            <person name="Grigoriev I.V."/>
            <person name="Crous P."/>
            <person name="Smith M.E."/>
        </authorList>
    </citation>
    <scope>NUCLEOTIDE SEQUENCE</scope>
    <source>
        <strain evidence="7">NBRC 105414</strain>
    </source>
</reference>
<keyword evidence="5" id="KW-0819">tRNA processing</keyword>
<evidence type="ECO:0008006" key="9">
    <source>
        <dbReference type="Google" id="ProtNLM"/>
    </source>
</evidence>
<dbReference type="AlphaFoldDB" id="A0A9W8H2Q0"/>
<evidence type="ECO:0000313" key="8">
    <source>
        <dbReference type="Proteomes" id="UP001140217"/>
    </source>
</evidence>
<evidence type="ECO:0000256" key="6">
    <source>
        <dbReference type="ARBA" id="ARBA00023242"/>
    </source>
</evidence>
<evidence type="ECO:0000256" key="4">
    <source>
        <dbReference type="ARBA" id="ARBA00022490"/>
    </source>
</evidence>
<dbReference type="GO" id="GO:0005634">
    <property type="term" value="C:nucleus"/>
    <property type="evidence" value="ECO:0007669"/>
    <property type="project" value="UniProtKB-SubCell"/>
</dbReference>
<dbReference type="Pfam" id="PF09341">
    <property type="entry name" value="Pcc1"/>
    <property type="match status" value="1"/>
</dbReference>
<dbReference type="GO" id="GO:0005737">
    <property type="term" value="C:cytoplasm"/>
    <property type="evidence" value="ECO:0007669"/>
    <property type="project" value="UniProtKB-SubCell"/>
</dbReference>
<sequence>MADFPHAATLTVPFGEARLAEVARRSLSADQELSGDRVSRTIRADDATLVVTFRADSLRMLRVTVTGFMESLILVARTMDAFA</sequence>
<comment type="subcellular location">
    <subcellularLocation>
        <location evidence="2">Cytoplasm</location>
    </subcellularLocation>
    <subcellularLocation>
        <location evidence="1">Nucleus</location>
    </subcellularLocation>
</comment>
<comment type="similarity">
    <text evidence="3">Belongs to the CTAG/PCC1 family.</text>
</comment>
<evidence type="ECO:0000256" key="3">
    <source>
        <dbReference type="ARBA" id="ARBA00007073"/>
    </source>
</evidence>
<dbReference type="FunFam" id="3.30.310.50:FF:000005">
    <property type="entry name" value="L antigen family member 3"/>
    <property type="match status" value="1"/>
</dbReference>
<comment type="caution">
    <text evidence="7">The sequence shown here is derived from an EMBL/GenBank/DDBJ whole genome shotgun (WGS) entry which is preliminary data.</text>
</comment>
<keyword evidence="4" id="KW-0963">Cytoplasm</keyword>
<dbReference type="GO" id="GO:0008033">
    <property type="term" value="P:tRNA processing"/>
    <property type="evidence" value="ECO:0007669"/>
    <property type="project" value="UniProtKB-KW"/>
</dbReference>
<dbReference type="Gene3D" id="3.30.310.50">
    <property type="entry name" value="Alpha-D-phosphohexomutase, C-terminal domain"/>
    <property type="match status" value="1"/>
</dbReference>
<accession>A0A9W8H2Q0</accession>